<evidence type="ECO:0000313" key="2">
    <source>
        <dbReference type="EMBL" id="GAA4870616.1"/>
    </source>
</evidence>
<dbReference type="PANTHER" id="PTHR39328">
    <property type="entry name" value="BLL2871 PROTEIN"/>
    <property type="match status" value="1"/>
</dbReference>
<dbReference type="InterPro" id="IPR014927">
    <property type="entry name" value="PG-bd_2"/>
</dbReference>
<keyword evidence="3" id="KW-1185">Reference proteome</keyword>
<comment type="caution">
    <text evidence="2">The sequence shown here is derived from an EMBL/GenBank/DDBJ whole genome shotgun (WGS) entry which is preliminary data.</text>
</comment>
<evidence type="ECO:0000259" key="1">
    <source>
        <dbReference type="Pfam" id="PF08823"/>
    </source>
</evidence>
<reference evidence="3" key="1">
    <citation type="journal article" date="2019" name="Int. J. Syst. Evol. Microbiol.">
        <title>The Global Catalogue of Microorganisms (GCM) 10K type strain sequencing project: providing services to taxonomists for standard genome sequencing and annotation.</title>
        <authorList>
            <consortium name="The Broad Institute Genomics Platform"/>
            <consortium name="The Broad Institute Genome Sequencing Center for Infectious Disease"/>
            <person name="Wu L."/>
            <person name="Ma J."/>
        </authorList>
    </citation>
    <scope>NUCLEOTIDE SEQUENCE [LARGE SCALE GENOMIC DNA]</scope>
    <source>
        <strain evidence="3">JCM 13006</strain>
    </source>
</reference>
<organism evidence="2 3">
    <name type="scientific">Kitasatospora terrestris</name>
    <dbReference type="NCBI Taxonomy" id="258051"/>
    <lineage>
        <taxon>Bacteria</taxon>
        <taxon>Bacillati</taxon>
        <taxon>Actinomycetota</taxon>
        <taxon>Actinomycetes</taxon>
        <taxon>Kitasatosporales</taxon>
        <taxon>Streptomycetaceae</taxon>
        <taxon>Kitasatospora</taxon>
    </lineage>
</organism>
<dbReference type="EMBL" id="BAABIS010000001">
    <property type="protein sequence ID" value="GAA4870616.1"/>
    <property type="molecule type" value="Genomic_DNA"/>
</dbReference>
<name>A0ABP9EA71_9ACTN</name>
<dbReference type="InterPro" id="IPR010430">
    <property type="entry name" value="DUF1028"/>
</dbReference>
<sequence length="273" mass="27814">MSTDVTFSIVARSGPAFGIAVASKFLAVGAVVPAAGAAVGALATQAWANVAYREQGLAMLRTGVEPDAVVAALTAADPKSAHRQLGVVGPEGAGASFTGAECLDWAGGAAGHGYAIQGNLLVGPEVVRDAEAVWLASAELPFADRLVAALAAGDAAGGDRRGRQSAALYIVDPGRGVGGYGDVAYDLRVDDHTDPIAELRRLLAVHEILHGTPDPATLLDLTGELAAEVRALLSGLGYDSLDTWAGVENLEGRLVADRIDPLVLAHLRAVSAK</sequence>
<proteinExistence type="predicted"/>
<evidence type="ECO:0000313" key="3">
    <source>
        <dbReference type="Proteomes" id="UP001501752"/>
    </source>
</evidence>
<dbReference type="Proteomes" id="UP001501752">
    <property type="component" value="Unassembled WGS sequence"/>
</dbReference>
<dbReference type="InterPro" id="IPR029055">
    <property type="entry name" value="Ntn_hydrolases_N"/>
</dbReference>
<dbReference type="PANTHER" id="PTHR39328:SF1">
    <property type="entry name" value="BLL2871 PROTEIN"/>
    <property type="match status" value="1"/>
</dbReference>
<accession>A0ABP9EA71</accession>
<dbReference type="SUPFAM" id="SSF56235">
    <property type="entry name" value="N-terminal nucleophile aminohydrolases (Ntn hydrolases)"/>
    <property type="match status" value="1"/>
</dbReference>
<gene>
    <name evidence="2" type="ORF">GCM10023235_56730</name>
</gene>
<dbReference type="Gene3D" id="3.60.20.10">
    <property type="entry name" value="Glutamine Phosphoribosylpyrophosphate, subunit 1, domain 1"/>
    <property type="match status" value="1"/>
</dbReference>
<dbReference type="Pfam" id="PF08823">
    <property type="entry name" value="PG_binding_2"/>
    <property type="match status" value="1"/>
</dbReference>
<protein>
    <submittedName>
        <fullName evidence="2">DUF1028 domain-containing protein</fullName>
    </submittedName>
</protein>
<dbReference type="Pfam" id="PF06267">
    <property type="entry name" value="DUF1028"/>
    <property type="match status" value="1"/>
</dbReference>
<feature type="domain" description="Putative peptidoglycan binding" evidence="1">
    <location>
        <begin position="217"/>
        <end position="267"/>
    </location>
</feature>